<evidence type="ECO:0000256" key="5">
    <source>
        <dbReference type="ARBA" id="ARBA00023163"/>
    </source>
</evidence>
<evidence type="ECO:0000256" key="4">
    <source>
        <dbReference type="ARBA" id="ARBA00023125"/>
    </source>
</evidence>
<feature type="domain" description="OmpR/PhoB-type" evidence="9">
    <location>
        <begin position="125"/>
        <end position="222"/>
    </location>
</feature>
<dbReference type="InterPro" id="IPR039420">
    <property type="entry name" value="WalR-like"/>
</dbReference>
<feature type="domain" description="Response regulatory" evidence="8">
    <location>
        <begin position="2"/>
        <end position="117"/>
    </location>
</feature>
<dbReference type="PANTHER" id="PTHR48111:SF22">
    <property type="entry name" value="REGULATOR OF RPOS"/>
    <property type="match status" value="1"/>
</dbReference>
<evidence type="ECO:0000256" key="2">
    <source>
        <dbReference type="ARBA" id="ARBA00023012"/>
    </source>
</evidence>
<dbReference type="InterPro" id="IPR001789">
    <property type="entry name" value="Sig_transdc_resp-reg_receiver"/>
</dbReference>
<dbReference type="PROSITE" id="PS51755">
    <property type="entry name" value="OMPR_PHOB"/>
    <property type="match status" value="1"/>
</dbReference>
<dbReference type="InterPro" id="IPR011006">
    <property type="entry name" value="CheY-like_superfamily"/>
</dbReference>
<dbReference type="GO" id="GO:0006355">
    <property type="term" value="P:regulation of DNA-templated transcription"/>
    <property type="evidence" value="ECO:0007669"/>
    <property type="project" value="InterPro"/>
</dbReference>
<dbReference type="SUPFAM" id="SSF52172">
    <property type="entry name" value="CheY-like"/>
    <property type="match status" value="1"/>
</dbReference>
<dbReference type="SMART" id="SM00862">
    <property type="entry name" value="Trans_reg_C"/>
    <property type="match status" value="1"/>
</dbReference>
<reference evidence="10 11" key="1">
    <citation type="submission" date="2018-10" db="EMBL/GenBank/DDBJ databases">
        <title>Genomic Encyclopedia of Type Strains, Phase IV (KMG-IV): sequencing the most valuable type-strain genomes for metagenomic binning, comparative biology and taxonomic classification.</title>
        <authorList>
            <person name="Goeker M."/>
        </authorList>
    </citation>
    <scope>NUCLEOTIDE SEQUENCE [LARGE SCALE GENOMIC DNA]</scope>
    <source>
        <strain evidence="10 11">DSM 25080</strain>
    </source>
</reference>
<feature type="DNA-binding region" description="OmpR/PhoB-type" evidence="7">
    <location>
        <begin position="125"/>
        <end position="222"/>
    </location>
</feature>
<dbReference type="Pfam" id="PF00072">
    <property type="entry name" value="Response_reg"/>
    <property type="match status" value="1"/>
</dbReference>
<dbReference type="CDD" id="cd00383">
    <property type="entry name" value="trans_reg_C"/>
    <property type="match status" value="1"/>
</dbReference>
<dbReference type="AlphaFoldDB" id="A0A3M0ADR5"/>
<dbReference type="SMART" id="SM00448">
    <property type="entry name" value="REC"/>
    <property type="match status" value="1"/>
</dbReference>
<evidence type="ECO:0000256" key="7">
    <source>
        <dbReference type="PROSITE-ProRule" id="PRU01091"/>
    </source>
</evidence>
<accession>A0A3M0ADR5</accession>
<keyword evidence="4 7" id="KW-0238">DNA-binding</keyword>
<dbReference type="GO" id="GO:0032993">
    <property type="term" value="C:protein-DNA complex"/>
    <property type="evidence" value="ECO:0007669"/>
    <property type="project" value="TreeGrafter"/>
</dbReference>
<keyword evidence="3" id="KW-0805">Transcription regulation</keyword>
<evidence type="ECO:0000313" key="10">
    <source>
        <dbReference type="EMBL" id="RMA82647.1"/>
    </source>
</evidence>
<dbReference type="RefSeq" id="WP_121875963.1">
    <property type="nucleotide sequence ID" value="NZ_REFJ01000001.1"/>
</dbReference>
<dbReference type="InterPro" id="IPR036388">
    <property type="entry name" value="WH-like_DNA-bd_sf"/>
</dbReference>
<comment type="caution">
    <text evidence="10">The sequence shown here is derived from an EMBL/GenBank/DDBJ whole genome shotgun (WGS) entry which is preliminary data.</text>
</comment>
<evidence type="ECO:0000259" key="8">
    <source>
        <dbReference type="PROSITE" id="PS50110"/>
    </source>
</evidence>
<dbReference type="PANTHER" id="PTHR48111">
    <property type="entry name" value="REGULATOR OF RPOS"/>
    <property type="match status" value="1"/>
</dbReference>
<name>A0A3M0ADR5_9GAMM</name>
<dbReference type="Pfam" id="PF00486">
    <property type="entry name" value="Trans_reg_C"/>
    <property type="match status" value="1"/>
</dbReference>
<dbReference type="OrthoDB" id="9802426at2"/>
<dbReference type="GO" id="GO:0005829">
    <property type="term" value="C:cytosol"/>
    <property type="evidence" value="ECO:0007669"/>
    <property type="project" value="TreeGrafter"/>
</dbReference>
<dbReference type="Gene3D" id="1.10.10.10">
    <property type="entry name" value="Winged helix-like DNA-binding domain superfamily/Winged helix DNA-binding domain"/>
    <property type="match status" value="1"/>
</dbReference>
<dbReference type="GO" id="GO:0000156">
    <property type="term" value="F:phosphorelay response regulator activity"/>
    <property type="evidence" value="ECO:0007669"/>
    <property type="project" value="TreeGrafter"/>
</dbReference>
<dbReference type="EMBL" id="REFJ01000001">
    <property type="protein sequence ID" value="RMA82647.1"/>
    <property type="molecule type" value="Genomic_DNA"/>
</dbReference>
<evidence type="ECO:0000313" key="11">
    <source>
        <dbReference type="Proteomes" id="UP000267187"/>
    </source>
</evidence>
<dbReference type="Proteomes" id="UP000267187">
    <property type="component" value="Unassembled WGS sequence"/>
</dbReference>
<gene>
    <name evidence="10" type="ORF">DFR27_0599</name>
</gene>
<evidence type="ECO:0000256" key="6">
    <source>
        <dbReference type="PROSITE-ProRule" id="PRU00169"/>
    </source>
</evidence>
<evidence type="ECO:0000256" key="3">
    <source>
        <dbReference type="ARBA" id="ARBA00023015"/>
    </source>
</evidence>
<evidence type="ECO:0000256" key="1">
    <source>
        <dbReference type="ARBA" id="ARBA00022553"/>
    </source>
</evidence>
<dbReference type="Gene3D" id="6.10.250.690">
    <property type="match status" value="1"/>
</dbReference>
<proteinExistence type="predicted"/>
<keyword evidence="11" id="KW-1185">Reference proteome</keyword>
<evidence type="ECO:0000259" key="9">
    <source>
        <dbReference type="PROSITE" id="PS51755"/>
    </source>
</evidence>
<dbReference type="Gene3D" id="3.40.50.2300">
    <property type="match status" value="1"/>
</dbReference>
<dbReference type="InterPro" id="IPR001867">
    <property type="entry name" value="OmpR/PhoB-type_DNA-bd"/>
</dbReference>
<dbReference type="GO" id="GO:0000976">
    <property type="term" value="F:transcription cis-regulatory region binding"/>
    <property type="evidence" value="ECO:0007669"/>
    <property type="project" value="TreeGrafter"/>
</dbReference>
<keyword evidence="2" id="KW-0902">Two-component regulatory system</keyword>
<dbReference type="PROSITE" id="PS50110">
    <property type="entry name" value="RESPONSE_REGULATORY"/>
    <property type="match status" value="1"/>
</dbReference>
<protein>
    <submittedName>
        <fullName evidence="10">DNA-binding response OmpR family regulator</fullName>
    </submittedName>
</protein>
<keyword evidence="1 6" id="KW-0597">Phosphoprotein</keyword>
<sequence>MKILLVEDNVEIATQVIDFLTGLGWDVDFARNATQGAELAVADNFDVILLDLNLPDGDGVTLCAQIKANATIEPAIIMVTARNSFEDKAEGFNHGADDYLVKPYDLRELPLRCQALLRRKQLYQSKKLSLGELSLDAHTHEVTRQDQPLKLTKIGFNILLQLARAYPKPVSKSQLVAELWPNDVPDSDPLKAHIYALRQVLDKPFSTPMLATVQSLGYRLEVANA</sequence>
<feature type="modified residue" description="4-aspartylphosphate" evidence="6">
    <location>
        <position position="51"/>
    </location>
</feature>
<organism evidence="10 11">
    <name type="scientific">Umboniibacter marinipuniceus</name>
    <dbReference type="NCBI Taxonomy" id="569599"/>
    <lineage>
        <taxon>Bacteria</taxon>
        <taxon>Pseudomonadati</taxon>
        <taxon>Pseudomonadota</taxon>
        <taxon>Gammaproteobacteria</taxon>
        <taxon>Cellvibrionales</taxon>
        <taxon>Cellvibrionaceae</taxon>
        <taxon>Umboniibacter</taxon>
    </lineage>
</organism>
<keyword evidence="5" id="KW-0804">Transcription</keyword>